<protein>
    <submittedName>
        <fullName evidence="1">Uncharacterized protein</fullName>
    </submittedName>
</protein>
<proteinExistence type="predicted"/>
<organism evidence="1">
    <name type="scientific">Aspergillus niger</name>
    <dbReference type="NCBI Taxonomy" id="5061"/>
    <lineage>
        <taxon>Eukaryota</taxon>
        <taxon>Fungi</taxon>
        <taxon>Dikarya</taxon>
        <taxon>Ascomycota</taxon>
        <taxon>Pezizomycotina</taxon>
        <taxon>Eurotiomycetes</taxon>
        <taxon>Eurotiomycetidae</taxon>
        <taxon>Eurotiales</taxon>
        <taxon>Aspergillaceae</taxon>
        <taxon>Aspergillus</taxon>
        <taxon>Aspergillus subgen. Circumdati</taxon>
    </lineage>
</organism>
<reference evidence="1" key="2">
    <citation type="submission" date="2025-08" db="UniProtKB">
        <authorList>
            <consortium name="RefSeq"/>
        </authorList>
    </citation>
    <scope>IDENTIFICATION</scope>
</reference>
<accession>A0AAJ8BMT4</accession>
<dbReference type="AlphaFoldDB" id="A0AAJ8BMT4"/>
<sequence length="151" mass="16485">MISTIARTDKSTLQHDEGLTQCQFNEAKTAYRRKIKLGREWGPASKGSLKGHSWVEEAPIQMRPKPTYLTVQKRKGGRTAFASAVSGRVETGLLWRVIRGGSLTKCVWWTAAAGLDPVVAVLCVGYISSMGIGRDVSARPFGARRARGPGR</sequence>
<evidence type="ECO:0000313" key="1">
    <source>
        <dbReference type="RefSeq" id="XP_059600567.1"/>
    </source>
</evidence>
<gene>
    <name evidence="1" type="ORF">An04g04930</name>
</gene>
<reference evidence="1" key="1">
    <citation type="submission" date="2025-02" db="EMBL/GenBank/DDBJ databases">
        <authorList>
            <consortium name="NCBI Genome Project"/>
        </authorList>
    </citation>
    <scope>NUCLEOTIDE SEQUENCE</scope>
</reference>
<dbReference type="GeneID" id="84590899"/>
<dbReference type="KEGG" id="ang:An04g04930"/>
<dbReference type="RefSeq" id="XP_059600567.1">
    <property type="nucleotide sequence ID" value="XM_059747506.1"/>
</dbReference>
<name>A0AAJ8BMT4_ASPNG</name>
<dbReference type="VEuPathDB" id="FungiDB:An04g04930"/>